<reference evidence="4" key="1">
    <citation type="journal article" date="2023" name="Commun. Biol.">
        <title>Genome analysis of Parmales, the sister group of diatoms, reveals the evolutionary specialization of diatoms from phago-mixotrophs to photoautotrophs.</title>
        <authorList>
            <person name="Ban H."/>
            <person name="Sato S."/>
            <person name="Yoshikawa S."/>
            <person name="Yamada K."/>
            <person name="Nakamura Y."/>
            <person name="Ichinomiya M."/>
            <person name="Sato N."/>
            <person name="Blanc-Mathieu R."/>
            <person name="Endo H."/>
            <person name="Kuwata A."/>
            <person name="Ogata H."/>
        </authorList>
    </citation>
    <scope>NUCLEOTIDE SEQUENCE [LARGE SCALE GENOMIC DNA]</scope>
</reference>
<feature type="compositionally biased region" description="Basic residues" evidence="2">
    <location>
        <begin position="493"/>
        <end position="502"/>
    </location>
</feature>
<evidence type="ECO:0000313" key="3">
    <source>
        <dbReference type="EMBL" id="GMI26298.1"/>
    </source>
</evidence>
<organism evidence="3 4">
    <name type="scientific">Triparma columacea</name>
    <dbReference type="NCBI Taxonomy" id="722753"/>
    <lineage>
        <taxon>Eukaryota</taxon>
        <taxon>Sar</taxon>
        <taxon>Stramenopiles</taxon>
        <taxon>Ochrophyta</taxon>
        <taxon>Bolidophyceae</taxon>
        <taxon>Parmales</taxon>
        <taxon>Triparmaceae</taxon>
        <taxon>Triparma</taxon>
    </lineage>
</organism>
<feature type="compositionally biased region" description="Basic and acidic residues" evidence="2">
    <location>
        <begin position="2851"/>
        <end position="2860"/>
    </location>
</feature>
<feature type="compositionally biased region" description="Basic residues" evidence="2">
    <location>
        <begin position="452"/>
        <end position="463"/>
    </location>
</feature>
<feature type="compositionally biased region" description="Basic and acidic residues" evidence="2">
    <location>
        <begin position="1213"/>
        <end position="1224"/>
    </location>
</feature>
<feature type="coiled-coil region" evidence="1">
    <location>
        <begin position="1025"/>
        <end position="1059"/>
    </location>
</feature>
<dbReference type="InterPro" id="IPR000048">
    <property type="entry name" value="IQ_motif_EF-hand-BS"/>
</dbReference>
<feature type="coiled-coil region" evidence="1">
    <location>
        <begin position="504"/>
        <end position="538"/>
    </location>
</feature>
<sequence>MKRSSPSRTSNTGWDSGVINTKNTKEYDAESDPYNPYTRTDKFRKHMRRQKKLEALQHKPKTRSMSESRSMGTIHGSMRPMEGNSLSMMGDSGKLKGPSASALSVRNMSTISGGVTFSQFAEAREETVNPGAELNVLKAVLLREGYLRRLVELGKESTHTLSPGLGDLLDIIRISSVEVVEAIAEWRKGLAKPVPFMWNGINYLVKMPSDLDFLNHVKPLTSWLGFPMERNPFVIPLPMEQRPGTGAGKKHKGENNALLTGHSTSEGANADPGFTSIGGIVTPHAVTAHTSSPTSKKAKKDHAQTTPYATPVINDPDLINAATSKRGSPSRSKKSKTTHHQQQHVTPSTIGDLDMLRLRQAEKTILAEEAIQGQYLRDHNDRLVPAWQAERERFAETVAVDDNRPLSQQARIPEPAFAPFAEQSGFGLDPMQPGDESTTFVSSDDTASMARGRNKQQRSKRRAGEKVQPPPGKARASKIGGELHTLTTAGTSGRKKAPSRRSRGAILDMDITRKEKENQELENQLMTLKSDLKIAQGALGDMEREVDSVVFEDDEMKEKAATIIQSEIRQVEAKTKVDTIRKKKEQVEAAQQLVLMREKELAVKKRELAEKKKQREDFKKVEKRSQDARRARELERKRRMLDENQILPEDEEEAITLEDISATSIQRISRGRQARAFYRKYKELCERSATIIQGGTRGMFDRKIVRERRQEQWAATTIKRLYRGKMARMEFKHLLLEKSQARAAIKIQTMMRGKFGKERMNHKRALVTSAKRAFNSVSVRMLFPADLQELADAIQLPLVDLSKPYLPAAVLGLIKIVCLALGAEDKGDQLAHYSRIGVRADIAVSADMTWETAMKVLRRSSKLLRRMRALSSGPANRRPRLLHLPEKAVEMFRAYENDPSFTVDAMRRIGKGAKACIQLLTWCSSLFEVFDYQLEFLDDIGDVQAGWIQKLREQQKEKRKIMVQLEVKKRAVSVAADAAARAKSAGKAFGTAKSIMVESARLKVGFEKTLEKIQWNEDVQKKKEINESERVTKLAQEAMEAAERDVLVAKSDFKKAETEANLGSELDRNRLPKLRATLIECEVVLRDAKTQYELCRIREEKDAKKRQECLIELDGELLYRCSACGEAEALYKVAKEEKRLFADKHGGMKSLDSLKGRDKDELDYIDQRMESAKKRLDDMEALLKQKVEVFELETKKAYDAEAMADAAPQGWDKPTEEEVEEDRREDEVMAQEEKERMKEFVSTDILNNKAERPRPLLVCVARDVPMVAKQKIIGKILSDLEGMFVRVSLSENQGVDVAAFQAALDAGSSVVADVDVGISMSARSTFLNAIAVAKKALIPNPMCIVVTGDLQNRKGNGSEVHLGTAEADLRVMKDGNLKRRLQLASHCERILCGKELVDDMVDLSLTEGPPSSTHVLILEACVVILSPKARFRHPDKNVAGVSWQSSRRTLADHETLRREIGRVDKSSIPDENLVVLQEYLAHENWPAVGKISNATDPLLSNLHTWITSVVEYAAMLRAGGGKPDILTRRNPLNLFSACINVSDAESAIQEEDESSKVGWKAAYSQMVAPLLEDVRVYREARNINGDIHTVNVYLDCNRVFFSAYNPQTSVNFVTSIHIREINGLLAPNSIERNEFGNRAPPHTREEMFSRLVHLLVLERQSRLLGYRKTLACKRKLKRILRETRRISGHLATITVSEDSLGELRCQAYLPQFSADLELIVRLDMLFEVLPNADDKLEAEHFKSDDAMSLLRPVTDRLAINPRLRTIEDMGMDPVRRFAGGASQKKRGGGKGGKGLFLGMRLKGGCSRTLFEKTHKFAGATYLVTVGEVGRGGMLRIRAYNPISCEHHEIRISEVDRALVMDGSMGDWRKWEKELLKRLSLRRISKVERKEEEGGVEGGVVEEGRTLGSGRMDTYPEYTRLDFNRTIFTTAVKINGVMFAARVVLGGFIDVGDSIEIRIVNLKSSEEHVLQFSEDDMKKIAGLEEREGGVIKILLADKESREAVLREMLKYVKYSEDNDEVKFISEFMNKDAAKNGAKAVVKADEGRLKIVGVEKLVKEKGVDATNLVAEVGDELKKVVVRGRKQGVCKEFSSGSMETVEEEDKDGREQKKEEEEEEEGAGEEGKEEKERIGQKQKEKEIDWLPEECFDEEGSEIANLYEFDKANGFDYKPLGLRFARGEEQLPEVGEELLSPTLNFDKVVSESVQVEGGDVVVVDETPAIEEAKKVKEEKSKEKDALDMLKENRLLFNQGVKVKYGVIEALQYEVGMVMKVYESYDENMDRILRVEMYSPNNSGKGIVYIRGETDLREVVGPHVEELLLPENEEEMFHHIAHNRMKIAEGLWNEDTELYEKNNDIFTVILTRNRLYKNTKATPLGMGGSADQEANRDVLIDRRAFRGRKLLRKAIKVSGVLLQVQIFEIMPLDTTENKAPSLRFLAYDPATGHKMVLEVPGAAVEEVVVKEKKDLITETSNRYALADEMASHLKLLFPRGMPPELVLPWSGARGMDDLGDDDSKNKRPVDEKNKRSTDLLMRAGFNLGHLDGHVTYDAIVSVFVHKEVENALRVNIYVPRISESCEIAILEAEQKQVLNGRKAISYPRGEPIITALGNVVRCLKLSIQDDAKIAKKKNLIATFIYKEGKPWHAAYTRLETDDEVVSRPVGQGSVVFIPADTRGDLILRKGIKVSNMELLVSVSTRAKGEKAGHGLVFEAYDPATSVNIILHVVASELRRIVNGREDVWREEAVEETCELLMYLLVVEKGPTGHLVMKLDSKVMPDIFLTDKEKKEKKAAERLKELEEKVGGGGGEGVEYEEPLVPDLDRTTSVSYTSGPESYVGSKVMKPGEIHYVQGEGGEVKEGEEKVQGGGGGGEEEEKEKEKEKEKEPKVTMF</sequence>
<feature type="compositionally biased region" description="Basic and acidic residues" evidence="2">
    <location>
        <begin position="2873"/>
        <end position="2887"/>
    </location>
</feature>
<feature type="region of interest" description="Disordered" evidence="2">
    <location>
        <begin position="421"/>
        <end position="502"/>
    </location>
</feature>
<feature type="region of interest" description="Disordered" evidence="2">
    <location>
        <begin position="2843"/>
        <end position="2887"/>
    </location>
</feature>
<feature type="region of interest" description="Disordered" evidence="2">
    <location>
        <begin position="240"/>
        <end position="354"/>
    </location>
</feature>
<feature type="compositionally biased region" description="Basic residues" evidence="2">
    <location>
        <begin position="42"/>
        <end position="51"/>
    </location>
</feature>
<dbReference type="Gene3D" id="1.20.5.190">
    <property type="match status" value="1"/>
</dbReference>
<dbReference type="PROSITE" id="PS50096">
    <property type="entry name" value="IQ"/>
    <property type="match status" value="4"/>
</dbReference>
<evidence type="ECO:0000256" key="1">
    <source>
        <dbReference type="SAM" id="Coils"/>
    </source>
</evidence>
<gene>
    <name evidence="3" type="ORF">TrCOL_g10752</name>
</gene>
<accession>A0A9W7L424</accession>
<dbReference type="SMART" id="SM00015">
    <property type="entry name" value="IQ"/>
    <property type="match status" value="5"/>
</dbReference>
<feature type="compositionally biased region" description="Basic residues" evidence="2">
    <location>
        <begin position="331"/>
        <end position="342"/>
    </location>
</feature>
<protein>
    <submittedName>
        <fullName evidence="3">Uncharacterized protein</fullName>
    </submittedName>
</protein>
<dbReference type="Proteomes" id="UP001165065">
    <property type="component" value="Unassembled WGS sequence"/>
</dbReference>
<feature type="compositionally biased region" description="Basic and acidic residues" evidence="2">
    <location>
        <begin position="2121"/>
        <end position="2135"/>
    </location>
</feature>
<feature type="compositionally biased region" description="Polar residues" evidence="2">
    <location>
        <begin position="435"/>
        <end position="446"/>
    </location>
</feature>
<evidence type="ECO:0000256" key="2">
    <source>
        <dbReference type="SAM" id="MobiDB-lite"/>
    </source>
</evidence>
<keyword evidence="1" id="KW-0175">Coiled coil</keyword>
<keyword evidence="4" id="KW-1185">Reference proteome</keyword>
<name>A0A9W7L424_9STRA</name>
<comment type="caution">
    <text evidence="3">The sequence shown here is derived from an EMBL/GenBank/DDBJ whole genome shotgun (WGS) entry which is preliminary data.</text>
</comment>
<feature type="region of interest" description="Disordered" evidence="2">
    <location>
        <begin position="1204"/>
        <end position="1224"/>
    </location>
</feature>
<proteinExistence type="predicted"/>
<dbReference type="EMBL" id="BRYA01000626">
    <property type="protein sequence ID" value="GMI26298.1"/>
    <property type="molecule type" value="Genomic_DNA"/>
</dbReference>
<feature type="compositionally biased region" description="Polar residues" evidence="2">
    <location>
        <begin position="257"/>
        <end position="267"/>
    </location>
</feature>
<feature type="region of interest" description="Disordered" evidence="2">
    <location>
        <begin position="1"/>
        <end position="80"/>
    </location>
</feature>
<feature type="coiled-coil region" evidence="1">
    <location>
        <begin position="601"/>
        <end position="631"/>
    </location>
</feature>
<dbReference type="OrthoDB" id="66612at2759"/>
<evidence type="ECO:0000313" key="4">
    <source>
        <dbReference type="Proteomes" id="UP001165065"/>
    </source>
</evidence>
<feature type="coiled-coil region" evidence="1">
    <location>
        <begin position="1162"/>
        <end position="1189"/>
    </location>
</feature>
<feature type="compositionally biased region" description="Polar residues" evidence="2">
    <location>
        <begin position="1"/>
        <end position="22"/>
    </location>
</feature>
<feature type="region of interest" description="Disordered" evidence="2">
    <location>
        <begin position="2090"/>
        <end position="2135"/>
    </location>
</feature>